<comment type="similarity">
    <text evidence="3 7">Belongs to the transthyretin family. 5-hydroxyisourate hydrolase subfamily.</text>
</comment>
<accession>A0ABS0F4Z1</accession>
<evidence type="ECO:0000256" key="4">
    <source>
        <dbReference type="ARBA" id="ARBA00011881"/>
    </source>
</evidence>
<protein>
    <recommendedName>
        <fullName evidence="7">5-hydroxyisourate hydrolase</fullName>
        <shortName evidence="7">HIU hydrolase</shortName>
        <shortName evidence="7">HIUHase</shortName>
        <ecNumber evidence="7">3.5.2.17</ecNumber>
    </recommendedName>
</protein>
<evidence type="ECO:0000256" key="7">
    <source>
        <dbReference type="RuleBase" id="RU361270"/>
    </source>
</evidence>
<evidence type="ECO:0000313" key="10">
    <source>
        <dbReference type="Proteomes" id="UP000642910"/>
    </source>
</evidence>
<dbReference type="PANTHER" id="PTHR10395:SF7">
    <property type="entry name" value="5-HYDROXYISOURATE HYDROLASE"/>
    <property type="match status" value="1"/>
</dbReference>
<name>A0ABS0F4Z1_9BACL</name>
<dbReference type="NCBIfam" id="TIGR02962">
    <property type="entry name" value="hdxy_isourate"/>
    <property type="match status" value="1"/>
</dbReference>
<dbReference type="InterPro" id="IPR023418">
    <property type="entry name" value="Thyroxine_BS"/>
</dbReference>
<evidence type="ECO:0000259" key="8">
    <source>
        <dbReference type="Pfam" id="PF00576"/>
    </source>
</evidence>
<comment type="caution">
    <text evidence="9">The sequence shown here is derived from an EMBL/GenBank/DDBJ whole genome shotgun (WGS) entry which is preliminary data.</text>
</comment>
<dbReference type="Pfam" id="PF00576">
    <property type="entry name" value="Transthyretin"/>
    <property type="match status" value="1"/>
</dbReference>
<dbReference type="InterPro" id="IPR023416">
    <property type="entry name" value="Transthyretin/HIU_hydrolase_d"/>
</dbReference>
<dbReference type="EMBL" id="JADPKZ010000044">
    <property type="protein sequence ID" value="MBF8378371.1"/>
    <property type="molecule type" value="Genomic_DNA"/>
</dbReference>
<reference evidence="9 10" key="1">
    <citation type="submission" date="2020-11" db="EMBL/GenBank/DDBJ databases">
        <title>Genomic insight of Alicyclobacillus mali FL 18 reveals a new arsenic-resistant strain, with potential in environmental biotechnology.</title>
        <authorList>
            <person name="Fiorentino G."/>
            <person name="Gallo G."/>
            <person name="Aulitto M."/>
        </authorList>
    </citation>
    <scope>NUCLEOTIDE SEQUENCE [LARGE SCALE GENOMIC DNA]</scope>
    <source>
        <strain evidence="9 10">FL 18</strain>
    </source>
</reference>
<dbReference type="Proteomes" id="UP000642910">
    <property type="component" value="Unassembled WGS sequence"/>
</dbReference>
<dbReference type="SUPFAM" id="SSF49472">
    <property type="entry name" value="Transthyretin (synonym: prealbumin)"/>
    <property type="match status" value="1"/>
</dbReference>
<evidence type="ECO:0000256" key="6">
    <source>
        <dbReference type="ARBA" id="ARBA00022801"/>
    </source>
</evidence>
<dbReference type="GO" id="GO:0033971">
    <property type="term" value="F:hydroxyisourate hydrolase activity"/>
    <property type="evidence" value="ECO:0007669"/>
    <property type="project" value="UniProtKB-EC"/>
</dbReference>
<proteinExistence type="inferred from homology"/>
<organism evidence="9 10">
    <name type="scientific">Alicyclobacillus mali</name>
    <name type="common">ex Roth et al. 2021</name>
    <dbReference type="NCBI Taxonomy" id="1123961"/>
    <lineage>
        <taxon>Bacteria</taxon>
        <taxon>Bacillati</taxon>
        <taxon>Bacillota</taxon>
        <taxon>Bacilli</taxon>
        <taxon>Bacillales</taxon>
        <taxon>Alicyclobacillaceae</taxon>
        <taxon>Alicyclobacillus</taxon>
    </lineage>
</organism>
<evidence type="ECO:0000256" key="3">
    <source>
        <dbReference type="ARBA" id="ARBA00009850"/>
    </source>
</evidence>
<evidence type="ECO:0000313" key="9">
    <source>
        <dbReference type="EMBL" id="MBF8378371.1"/>
    </source>
</evidence>
<keyword evidence="10" id="KW-1185">Reference proteome</keyword>
<dbReference type="InterPro" id="IPR036817">
    <property type="entry name" value="Transthyretin/HIU_hydrolase_sf"/>
</dbReference>
<comment type="function">
    <text evidence="2">Catalyzes the hydrolysis of 5-hydroxyisourate (HIU) to 2-oxo-4-hydroxy-4-carboxy-5-ureidoimidazoline (OHCU).</text>
</comment>
<feature type="domain" description="Transthyretin/hydroxyisourate hydrolase" evidence="8">
    <location>
        <begin position="6"/>
        <end position="119"/>
    </location>
</feature>
<keyword evidence="5 7" id="KW-0659">Purine metabolism</keyword>
<dbReference type="InterPro" id="IPR014306">
    <property type="entry name" value="Hydroxyisourate_hydrolase"/>
</dbReference>
<dbReference type="CDD" id="cd05822">
    <property type="entry name" value="TLP_HIUase"/>
    <property type="match status" value="1"/>
</dbReference>
<dbReference type="Gene3D" id="2.60.40.180">
    <property type="entry name" value="Transthyretin/hydroxyisourate hydrolase domain"/>
    <property type="match status" value="1"/>
</dbReference>
<dbReference type="EC" id="3.5.2.17" evidence="7"/>
<evidence type="ECO:0000256" key="1">
    <source>
        <dbReference type="ARBA" id="ARBA00001043"/>
    </source>
</evidence>
<evidence type="ECO:0000256" key="5">
    <source>
        <dbReference type="ARBA" id="ARBA00022631"/>
    </source>
</evidence>
<keyword evidence="6 7" id="KW-0378">Hydrolase</keyword>
<evidence type="ECO:0000256" key="2">
    <source>
        <dbReference type="ARBA" id="ARBA00002704"/>
    </source>
</evidence>
<dbReference type="PANTHER" id="PTHR10395">
    <property type="entry name" value="URICASE AND TRANSTHYRETIN-RELATED"/>
    <property type="match status" value="1"/>
</dbReference>
<gene>
    <name evidence="9" type="primary">uraH</name>
    <name evidence="9" type="ORF">IW967_10925</name>
</gene>
<sequence>MMSGCITTHILDLAQGLPAGGIEVELWRLVPQREPYRVCKCRTGPDGRPPQPLSEGHAIETGEYEIVLHTKAYYAATGGLFSAETIFPVARVRFHINDPSQHYHIPVLITPSSFTAYRGS</sequence>
<comment type="subunit">
    <text evidence="4 7">Homotetramer.</text>
</comment>
<dbReference type="PROSITE" id="PS00768">
    <property type="entry name" value="TRANSTHYRETIN_1"/>
    <property type="match status" value="1"/>
</dbReference>
<comment type="catalytic activity">
    <reaction evidence="1 7">
        <text>5-hydroxyisourate + H2O = 5-hydroxy-2-oxo-4-ureido-2,5-dihydro-1H-imidazole-5-carboxylate + H(+)</text>
        <dbReference type="Rhea" id="RHEA:23736"/>
        <dbReference type="ChEBI" id="CHEBI:15377"/>
        <dbReference type="ChEBI" id="CHEBI:15378"/>
        <dbReference type="ChEBI" id="CHEBI:18072"/>
        <dbReference type="ChEBI" id="CHEBI:58639"/>
        <dbReference type="EC" id="3.5.2.17"/>
    </reaction>
</comment>